<dbReference type="EMBL" id="OUUZ01000013">
    <property type="protein sequence ID" value="SPQ24472.1"/>
    <property type="molecule type" value="Genomic_DNA"/>
</dbReference>
<reference evidence="2 3" key="1">
    <citation type="submission" date="2018-04" db="EMBL/GenBank/DDBJ databases">
        <authorList>
            <person name="Huttner S."/>
            <person name="Dainat J."/>
        </authorList>
    </citation>
    <scope>NUCLEOTIDE SEQUENCE [LARGE SCALE GENOMIC DNA]</scope>
</reference>
<accession>A0A3S4D702</accession>
<sequence length="132" mass="13675">MSAIASRTAMLSRRLAPSTLSRAAFTTSARHPKSAVDAATETLKSVDRKVSDKIVDGINIGTAYANKMKEATHEGKASEMKGKAHEAAGEAKGKASEMKGKASEVASEAKGKAGEVAGKTREAVGEAKEKLS</sequence>
<organism evidence="2 3">
    <name type="scientific">Thermothielavioides terrestris</name>
    <dbReference type="NCBI Taxonomy" id="2587410"/>
    <lineage>
        <taxon>Eukaryota</taxon>
        <taxon>Fungi</taxon>
        <taxon>Dikarya</taxon>
        <taxon>Ascomycota</taxon>
        <taxon>Pezizomycotina</taxon>
        <taxon>Sordariomycetes</taxon>
        <taxon>Sordariomycetidae</taxon>
        <taxon>Sordariales</taxon>
        <taxon>Chaetomiaceae</taxon>
        <taxon>Thermothielavioides</taxon>
    </lineage>
</organism>
<gene>
    <name evidence="2" type="ORF">TT172_LOCUS6891</name>
</gene>
<feature type="region of interest" description="Disordered" evidence="1">
    <location>
        <begin position="71"/>
        <end position="132"/>
    </location>
</feature>
<evidence type="ECO:0000313" key="2">
    <source>
        <dbReference type="EMBL" id="SPQ24472.1"/>
    </source>
</evidence>
<protein>
    <submittedName>
        <fullName evidence="2">6874b1f8-1e6f-4b78-8e44-b32f7ed6bc2d</fullName>
    </submittedName>
</protein>
<proteinExistence type="predicted"/>
<evidence type="ECO:0000313" key="3">
    <source>
        <dbReference type="Proteomes" id="UP000289323"/>
    </source>
</evidence>
<dbReference type="AlphaFoldDB" id="A0A3S4D702"/>
<dbReference type="Gene3D" id="1.20.120.20">
    <property type="entry name" value="Apolipoprotein"/>
    <property type="match status" value="1"/>
</dbReference>
<evidence type="ECO:0000256" key="1">
    <source>
        <dbReference type="SAM" id="MobiDB-lite"/>
    </source>
</evidence>
<dbReference type="Proteomes" id="UP000289323">
    <property type="component" value="Unassembled WGS sequence"/>
</dbReference>
<name>A0A3S4D702_9PEZI</name>